<organism evidence="1 2">
    <name type="scientific">Trichuris trichiura</name>
    <name type="common">Whipworm</name>
    <name type="synonym">Trichocephalus trichiurus</name>
    <dbReference type="NCBI Taxonomy" id="36087"/>
    <lineage>
        <taxon>Eukaryota</taxon>
        <taxon>Metazoa</taxon>
        <taxon>Ecdysozoa</taxon>
        <taxon>Nematoda</taxon>
        <taxon>Enoplea</taxon>
        <taxon>Dorylaimia</taxon>
        <taxon>Trichinellida</taxon>
        <taxon>Trichuridae</taxon>
        <taxon>Trichuris</taxon>
    </lineage>
</organism>
<dbReference type="Proteomes" id="UP000030665">
    <property type="component" value="Unassembled WGS sequence"/>
</dbReference>
<keyword evidence="2" id="KW-1185">Reference proteome</keyword>
<proteinExistence type="predicted"/>
<protein>
    <submittedName>
        <fullName evidence="1">Uncharacterized protein</fullName>
    </submittedName>
</protein>
<evidence type="ECO:0000313" key="2">
    <source>
        <dbReference type="Proteomes" id="UP000030665"/>
    </source>
</evidence>
<dbReference type="AlphaFoldDB" id="A0A077YW00"/>
<reference evidence="1" key="2">
    <citation type="submission" date="2014-03" db="EMBL/GenBank/DDBJ databases">
        <title>The whipworm genome and dual-species transcriptomics of an intimate host-pathogen interaction.</title>
        <authorList>
            <person name="Foth B.J."/>
            <person name="Tsai I.J."/>
            <person name="Reid A.J."/>
            <person name="Bancroft A.J."/>
            <person name="Nichol S."/>
            <person name="Tracey A."/>
            <person name="Holroyd N."/>
            <person name="Cotton J.A."/>
            <person name="Stanley E.J."/>
            <person name="Zarowiecki M."/>
            <person name="Liu J.Z."/>
            <person name="Huckvale T."/>
            <person name="Cooper P.J."/>
            <person name="Grencis R.K."/>
            <person name="Berriman M."/>
        </authorList>
    </citation>
    <scope>NUCLEOTIDE SEQUENCE [LARGE SCALE GENOMIC DNA]</scope>
</reference>
<accession>A0A077YW00</accession>
<evidence type="ECO:0000313" key="1">
    <source>
        <dbReference type="EMBL" id="CDW51976.1"/>
    </source>
</evidence>
<dbReference type="EMBL" id="HG805813">
    <property type="protein sequence ID" value="CDW51976.1"/>
    <property type="molecule type" value="Genomic_DNA"/>
</dbReference>
<sequence length="34" mass="3934">MVPYTTWSIFCILWTLNFPPSTKRHLAIPVVSIT</sequence>
<name>A0A077YW00_TRITR</name>
<reference evidence="1" key="1">
    <citation type="submission" date="2014-01" db="EMBL/GenBank/DDBJ databases">
        <authorList>
            <person name="Aslett M."/>
        </authorList>
    </citation>
    <scope>NUCLEOTIDE SEQUENCE</scope>
</reference>
<gene>
    <name evidence="1" type="ORF">TTRE_0000023501</name>
</gene>